<evidence type="ECO:0000256" key="6">
    <source>
        <dbReference type="SAM" id="Phobius"/>
    </source>
</evidence>
<evidence type="ECO:0000259" key="7">
    <source>
        <dbReference type="Pfam" id="PF20684"/>
    </source>
</evidence>
<feature type="transmembrane region" description="Helical" evidence="6">
    <location>
        <begin position="217"/>
        <end position="235"/>
    </location>
</feature>
<evidence type="ECO:0000256" key="3">
    <source>
        <dbReference type="ARBA" id="ARBA00022989"/>
    </source>
</evidence>
<feature type="transmembrane region" description="Helical" evidence="6">
    <location>
        <begin position="19"/>
        <end position="38"/>
    </location>
</feature>
<feature type="transmembrane region" description="Helical" evidence="6">
    <location>
        <begin position="255"/>
        <end position="280"/>
    </location>
</feature>
<dbReference type="AlphaFoldDB" id="A0A177DTT0"/>
<feature type="transmembrane region" description="Helical" evidence="6">
    <location>
        <begin position="50"/>
        <end position="72"/>
    </location>
</feature>
<keyword evidence="3 6" id="KW-1133">Transmembrane helix</keyword>
<dbReference type="InterPro" id="IPR049326">
    <property type="entry name" value="Rhodopsin_dom_fungi"/>
</dbReference>
<comment type="similarity">
    <text evidence="5">Belongs to the SAT4 family.</text>
</comment>
<dbReference type="VEuPathDB" id="FungiDB:CC77DRAFT_1086858"/>
<feature type="transmembrane region" description="Helical" evidence="6">
    <location>
        <begin position="92"/>
        <end position="113"/>
    </location>
</feature>
<name>A0A177DTT0_ALTAL</name>
<evidence type="ECO:0000256" key="1">
    <source>
        <dbReference type="ARBA" id="ARBA00004141"/>
    </source>
</evidence>
<feature type="domain" description="Rhodopsin" evidence="7">
    <location>
        <begin position="32"/>
        <end position="281"/>
    </location>
</feature>
<organism evidence="8 9">
    <name type="scientific">Alternaria alternata</name>
    <name type="common">Alternaria rot fungus</name>
    <name type="synonym">Torula alternata</name>
    <dbReference type="NCBI Taxonomy" id="5599"/>
    <lineage>
        <taxon>Eukaryota</taxon>
        <taxon>Fungi</taxon>
        <taxon>Dikarya</taxon>
        <taxon>Ascomycota</taxon>
        <taxon>Pezizomycotina</taxon>
        <taxon>Dothideomycetes</taxon>
        <taxon>Pleosporomycetidae</taxon>
        <taxon>Pleosporales</taxon>
        <taxon>Pleosporineae</taxon>
        <taxon>Pleosporaceae</taxon>
        <taxon>Alternaria</taxon>
        <taxon>Alternaria sect. Alternaria</taxon>
        <taxon>Alternaria alternata complex</taxon>
    </lineage>
</organism>
<dbReference type="OMA" id="VIIGCSP"/>
<dbReference type="InterPro" id="IPR052337">
    <property type="entry name" value="SAT4-like"/>
</dbReference>
<dbReference type="PANTHER" id="PTHR33048:SF146">
    <property type="entry name" value="INTEGRAL MEMBRANE PROTEIN"/>
    <property type="match status" value="1"/>
</dbReference>
<protein>
    <recommendedName>
        <fullName evidence="7">Rhodopsin domain-containing protein</fullName>
    </recommendedName>
</protein>
<evidence type="ECO:0000313" key="8">
    <source>
        <dbReference type="EMBL" id="OAG22422.1"/>
    </source>
</evidence>
<dbReference type="RefSeq" id="XP_018387843.1">
    <property type="nucleotide sequence ID" value="XM_018529442.1"/>
</dbReference>
<sequence>MYAASKAPVSKDVLLRTNIVMLLLTSGFVLTRAVLQIVKRKPFELPDFFVYFAFCLFVALWACYHVVAPSIYRAYAVLEGKTEPYATMKDDAIAMLKFLVAGQMCFYTLLISVKMSLMTLYRKLLTGLPRIYRNIWWSIVAFCVLAWVGSIVSTLTTCDDLNAEFREGQCGGTANEDQRVIFSLYFAYSVDVATDLAVMFLPLRLTWNLQMPRKQKIGIFVLFGSGFICIAFATIRCLQVGVDGDGKATTPEPKWLMLWTILECSIAIMIACSPAFASFIRKYMDSTKPSYNAQGYLKQGTDEIRMKSIVSSSGRRNRDAADIYWEDAHSSQEELANNAGRIMVKTTVHQNDEITSHNSKHGVTSQS</sequence>
<dbReference type="Proteomes" id="UP000077248">
    <property type="component" value="Unassembled WGS sequence"/>
</dbReference>
<dbReference type="EMBL" id="KV441474">
    <property type="protein sequence ID" value="OAG22422.1"/>
    <property type="molecule type" value="Genomic_DNA"/>
</dbReference>
<dbReference type="GeneID" id="29115036"/>
<evidence type="ECO:0000256" key="2">
    <source>
        <dbReference type="ARBA" id="ARBA00022692"/>
    </source>
</evidence>
<gene>
    <name evidence="8" type="ORF">CC77DRAFT_1086858</name>
</gene>
<accession>A0A177DTT0</accession>
<dbReference type="PANTHER" id="PTHR33048">
    <property type="entry name" value="PTH11-LIKE INTEGRAL MEMBRANE PROTEIN (AFU_ORTHOLOGUE AFUA_5G11245)"/>
    <property type="match status" value="1"/>
</dbReference>
<keyword evidence="2 6" id="KW-0812">Transmembrane</keyword>
<reference evidence="8 9" key="1">
    <citation type="submission" date="2016-05" db="EMBL/GenBank/DDBJ databases">
        <title>Comparative analysis of secretome profiles of manganese(II)-oxidizing ascomycete fungi.</title>
        <authorList>
            <consortium name="DOE Joint Genome Institute"/>
            <person name="Zeiner C.A."/>
            <person name="Purvine S.O."/>
            <person name="Zink E.M."/>
            <person name="Wu S."/>
            <person name="Pasa-Tolic L."/>
            <person name="Chaput D.L."/>
            <person name="Haridas S."/>
            <person name="Grigoriev I.V."/>
            <person name="Santelli C.M."/>
            <person name="Hansel C.M."/>
        </authorList>
    </citation>
    <scope>NUCLEOTIDE SEQUENCE [LARGE SCALE GENOMIC DNA]</scope>
    <source>
        <strain evidence="8 9">SRC1lrK2f</strain>
    </source>
</reference>
<proteinExistence type="inferred from homology"/>
<comment type="subcellular location">
    <subcellularLocation>
        <location evidence="1">Membrane</location>
        <topology evidence="1">Multi-pass membrane protein</topology>
    </subcellularLocation>
</comment>
<keyword evidence="9" id="KW-1185">Reference proteome</keyword>
<evidence type="ECO:0000256" key="4">
    <source>
        <dbReference type="ARBA" id="ARBA00023136"/>
    </source>
</evidence>
<dbReference type="GO" id="GO:0016020">
    <property type="term" value="C:membrane"/>
    <property type="evidence" value="ECO:0007669"/>
    <property type="project" value="UniProtKB-SubCell"/>
</dbReference>
<keyword evidence="4 6" id="KW-0472">Membrane</keyword>
<feature type="transmembrane region" description="Helical" evidence="6">
    <location>
        <begin position="134"/>
        <end position="155"/>
    </location>
</feature>
<evidence type="ECO:0000256" key="5">
    <source>
        <dbReference type="ARBA" id="ARBA00038359"/>
    </source>
</evidence>
<evidence type="ECO:0000313" key="9">
    <source>
        <dbReference type="Proteomes" id="UP000077248"/>
    </source>
</evidence>
<dbReference type="Pfam" id="PF20684">
    <property type="entry name" value="Fung_rhodopsin"/>
    <property type="match status" value="1"/>
</dbReference>
<dbReference type="KEGG" id="aalt:CC77DRAFT_1086858"/>